<dbReference type="CDD" id="cd08440">
    <property type="entry name" value="PBP2_LTTR_like_4"/>
    <property type="match status" value="1"/>
</dbReference>
<evidence type="ECO:0000259" key="7">
    <source>
        <dbReference type="PROSITE" id="PS50931"/>
    </source>
</evidence>
<dbReference type="Gene3D" id="1.10.10.10">
    <property type="entry name" value="Winged helix-like DNA-binding domain superfamily/Winged helix DNA-binding domain"/>
    <property type="match status" value="1"/>
</dbReference>
<reference evidence="9" key="1">
    <citation type="submission" date="2017-11" db="EMBL/GenBank/DDBJ databases">
        <title>Otitis media/interna in a cat caused by the recently described species Corynebacterium provencense.</title>
        <authorList>
            <person name="Kittl S."/>
            <person name="Brodard I."/>
            <person name="Rychener L."/>
            <person name="Jores J."/>
            <person name="Roosje P."/>
            <person name="Gobeli Brawand S."/>
        </authorList>
    </citation>
    <scope>NUCLEOTIDE SEQUENCE [LARGE SCALE GENOMIC DNA]</scope>
    <source>
        <strain evidence="9">17KM38</strain>
    </source>
</reference>
<dbReference type="AlphaFoldDB" id="A0A2Z3YX29"/>
<dbReference type="Pfam" id="PF00126">
    <property type="entry name" value="HTH_1"/>
    <property type="match status" value="1"/>
</dbReference>
<dbReference type="InterPro" id="IPR036390">
    <property type="entry name" value="WH_DNA-bd_sf"/>
</dbReference>
<name>A0A2Z3YX29_9CORY</name>
<keyword evidence="9" id="KW-1185">Reference proteome</keyword>
<dbReference type="InterPro" id="IPR036388">
    <property type="entry name" value="WH-like_DNA-bd_sf"/>
</dbReference>
<evidence type="ECO:0000256" key="3">
    <source>
        <dbReference type="ARBA" id="ARBA00023125"/>
    </source>
</evidence>
<dbReference type="Pfam" id="PF03466">
    <property type="entry name" value="LysR_substrate"/>
    <property type="match status" value="1"/>
</dbReference>
<evidence type="ECO:0000256" key="2">
    <source>
        <dbReference type="ARBA" id="ARBA00023015"/>
    </source>
</evidence>
<dbReference type="PANTHER" id="PTHR30346">
    <property type="entry name" value="TRANSCRIPTIONAL DUAL REGULATOR HCAR-RELATED"/>
    <property type="match status" value="1"/>
</dbReference>
<protein>
    <submittedName>
        <fullName evidence="8">HTH-type transcriptional regulator GltC</fullName>
    </submittedName>
</protein>
<evidence type="ECO:0000256" key="6">
    <source>
        <dbReference type="SAM" id="MobiDB-lite"/>
    </source>
</evidence>
<dbReference type="GO" id="GO:0003677">
    <property type="term" value="F:DNA binding"/>
    <property type="evidence" value="ECO:0007669"/>
    <property type="project" value="UniProtKB-KW"/>
</dbReference>
<dbReference type="EMBL" id="CP024988">
    <property type="protein sequence ID" value="AWT26627.1"/>
    <property type="molecule type" value="Genomic_DNA"/>
</dbReference>
<dbReference type="SUPFAM" id="SSF46785">
    <property type="entry name" value="Winged helix' DNA-binding domain"/>
    <property type="match status" value="1"/>
</dbReference>
<dbReference type="Proteomes" id="UP000247696">
    <property type="component" value="Chromosome"/>
</dbReference>
<dbReference type="InterPro" id="IPR000847">
    <property type="entry name" value="LysR_HTH_N"/>
</dbReference>
<organism evidence="8 9">
    <name type="scientific">Corynebacterium provencense</name>
    <dbReference type="NCBI Taxonomy" id="1737425"/>
    <lineage>
        <taxon>Bacteria</taxon>
        <taxon>Bacillati</taxon>
        <taxon>Actinomycetota</taxon>
        <taxon>Actinomycetes</taxon>
        <taxon>Mycobacteriales</taxon>
        <taxon>Corynebacteriaceae</taxon>
        <taxon>Corynebacterium</taxon>
    </lineage>
</organism>
<dbReference type="FunFam" id="1.10.10.10:FF:000001">
    <property type="entry name" value="LysR family transcriptional regulator"/>
    <property type="match status" value="1"/>
</dbReference>
<evidence type="ECO:0000256" key="5">
    <source>
        <dbReference type="ARBA" id="ARBA00023163"/>
    </source>
</evidence>
<gene>
    <name evidence="8" type="primary">gltC_2</name>
    <name evidence="8" type="ORF">Csp1_18510</name>
</gene>
<dbReference type="SUPFAM" id="SSF53850">
    <property type="entry name" value="Periplasmic binding protein-like II"/>
    <property type="match status" value="1"/>
</dbReference>
<feature type="domain" description="HTH lysR-type" evidence="7">
    <location>
        <begin position="6"/>
        <end position="63"/>
    </location>
</feature>
<feature type="region of interest" description="Disordered" evidence="6">
    <location>
        <begin position="325"/>
        <end position="347"/>
    </location>
</feature>
<evidence type="ECO:0000313" key="9">
    <source>
        <dbReference type="Proteomes" id="UP000247696"/>
    </source>
</evidence>
<evidence type="ECO:0000313" key="8">
    <source>
        <dbReference type="EMBL" id="AWT26627.1"/>
    </source>
</evidence>
<dbReference type="GO" id="GO:0003700">
    <property type="term" value="F:DNA-binding transcription factor activity"/>
    <property type="evidence" value="ECO:0007669"/>
    <property type="project" value="InterPro"/>
</dbReference>
<dbReference type="GO" id="GO:0032993">
    <property type="term" value="C:protein-DNA complex"/>
    <property type="evidence" value="ECO:0007669"/>
    <property type="project" value="TreeGrafter"/>
</dbReference>
<keyword evidence="2" id="KW-0805">Transcription regulation</keyword>
<dbReference type="InterPro" id="IPR005119">
    <property type="entry name" value="LysR_subst-bd"/>
</dbReference>
<proteinExistence type="inferred from homology"/>
<keyword evidence="3" id="KW-0238">DNA-binding</keyword>
<dbReference type="KEGG" id="cpre:Csp1_18510"/>
<comment type="similarity">
    <text evidence="1">Belongs to the LysR transcriptional regulatory family.</text>
</comment>
<accession>A0A2Z3YX29</accession>
<dbReference type="PANTHER" id="PTHR30346:SF28">
    <property type="entry name" value="HTH-TYPE TRANSCRIPTIONAL REGULATOR CYNR"/>
    <property type="match status" value="1"/>
</dbReference>
<evidence type="ECO:0000256" key="4">
    <source>
        <dbReference type="ARBA" id="ARBA00023159"/>
    </source>
</evidence>
<dbReference type="OrthoDB" id="7278199at2"/>
<evidence type="ECO:0000256" key="1">
    <source>
        <dbReference type="ARBA" id="ARBA00009437"/>
    </source>
</evidence>
<dbReference type="Gene3D" id="3.40.190.290">
    <property type="match status" value="1"/>
</dbReference>
<keyword evidence="5" id="KW-0804">Transcription</keyword>
<dbReference type="STRING" id="1737425.GCA_900049755_01018"/>
<keyword evidence="4" id="KW-0010">Activator</keyword>
<dbReference type="PROSITE" id="PS50931">
    <property type="entry name" value="HTH_LYSR"/>
    <property type="match status" value="1"/>
</dbReference>
<sequence>MRMNEITVDHMRTVICIADQGGFTAAADTLGQSQSSLSRIVALVERTVGTRLFDRTTRKVVLTDTGEEFVRTARLIVGTYDRSVNNFVSYLNGPNGNLRIATLPSLAATLLPPFIHRFHHAFPHATIDLLDLKAADILGLCREGSVDLAVTAEDAELFHPLPDHFRFTPVAEDEFVCILPSSHPLAAQESVSWTDLAGQPFVSFTGASSVRRMTDRILGGAGIVPSRTVSAGTISAVAGLCAAGLGISAVPGFVVPMTRVAGVTIRPLVPLDTSVPVTRRVGILRDSTRPRTPEVTEFLALLLSSTAGENRLPEFTHWVRGAGGAAGSPQIVTSRPGSPVLRPATHG</sequence>